<dbReference type="AlphaFoldDB" id="A0A931DJF6"/>
<keyword evidence="2" id="KW-1185">Reference proteome</keyword>
<evidence type="ECO:0000313" key="1">
    <source>
        <dbReference type="EMBL" id="MBG6089844.1"/>
    </source>
</evidence>
<gene>
    <name evidence="1" type="ORF">IW256_003957</name>
</gene>
<organism evidence="1 2">
    <name type="scientific">Actinomadura viridis</name>
    <dbReference type="NCBI Taxonomy" id="58110"/>
    <lineage>
        <taxon>Bacteria</taxon>
        <taxon>Bacillati</taxon>
        <taxon>Actinomycetota</taxon>
        <taxon>Actinomycetes</taxon>
        <taxon>Streptosporangiales</taxon>
        <taxon>Thermomonosporaceae</taxon>
        <taxon>Actinomadura</taxon>
    </lineage>
</organism>
<sequence>MGKVLMNAWRRLICRNLGRHAWKHQAAETAITGRVCGPWIYCTGCGITRKLQAEPPFEHPDSMTAELPAEQEEWLASVDAVLWPREAV</sequence>
<comment type="caution">
    <text evidence="1">The sequence shown here is derived from an EMBL/GenBank/DDBJ whole genome shotgun (WGS) entry which is preliminary data.</text>
</comment>
<evidence type="ECO:0000313" key="2">
    <source>
        <dbReference type="Proteomes" id="UP000614047"/>
    </source>
</evidence>
<accession>A0A931DJF6</accession>
<name>A0A931DJF6_9ACTN</name>
<protein>
    <submittedName>
        <fullName evidence="1">Uncharacterized protein</fullName>
    </submittedName>
</protein>
<reference evidence="1" key="1">
    <citation type="submission" date="2020-11" db="EMBL/GenBank/DDBJ databases">
        <title>Sequencing the genomes of 1000 actinobacteria strains.</title>
        <authorList>
            <person name="Klenk H.-P."/>
        </authorList>
    </citation>
    <scope>NUCLEOTIDE SEQUENCE</scope>
    <source>
        <strain evidence="1">DSM 43175</strain>
    </source>
</reference>
<dbReference type="Proteomes" id="UP000614047">
    <property type="component" value="Unassembled WGS sequence"/>
</dbReference>
<dbReference type="EMBL" id="JADOUA010000001">
    <property type="protein sequence ID" value="MBG6089844.1"/>
    <property type="molecule type" value="Genomic_DNA"/>
</dbReference>
<proteinExistence type="predicted"/>
<dbReference type="RefSeq" id="WP_197012388.1">
    <property type="nucleotide sequence ID" value="NZ_BAABES010000010.1"/>
</dbReference>